<protein>
    <submittedName>
        <fullName evidence="2">Enhancer of mRNA decapping</fullName>
    </submittedName>
</protein>
<evidence type="ECO:0000313" key="2">
    <source>
        <dbReference type="EMBL" id="KAK0522399.1"/>
    </source>
</evidence>
<name>A0AAN6G7T8_9BASI</name>
<evidence type="ECO:0000256" key="1">
    <source>
        <dbReference type="SAM" id="MobiDB-lite"/>
    </source>
</evidence>
<comment type="caution">
    <text evidence="2">The sequence shown here is derived from an EMBL/GenBank/DDBJ whole genome shotgun (WGS) entry which is preliminary data.</text>
</comment>
<sequence>MGKPRLRSQTAAQARAAAAIPTTPAFTHTLEGPLLVLLFSSKPAQLDALARIETYYEGNVDKRAGEAYLSWEVVKGSGACANYTAFNFTVRAVREWLGLMWRELEGRGGLAPAEAVEGRQESEQALPKREGGEEVDKSEVAPEPPDAAEDKEKDWWEDECSVQERHLLRLLKSLGCLDALPFAPHNAAPRPDASATASPPESAAEAHPIPATAPPTYLISALASQSSDLTHERLHALFHLSPSYASTSADLFDSLSPKVRAAVEWDLAARGYRREMYADEWQAYVSEDAGEFGGKAKAECEGLRPALRRAQEKAREELGLR</sequence>
<dbReference type="AlphaFoldDB" id="A0AAN6G7T8"/>
<accession>A0AAN6G7T8</accession>
<feature type="compositionally biased region" description="Low complexity" evidence="1">
    <location>
        <begin position="191"/>
        <end position="210"/>
    </location>
</feature>
<dbReference type="EMBL" id="JAPDMQ010000590">
    <property type="protein sequence ID" value="KAK0522399.1"/>
    <property type="molecule type" value="Genomic_DNA"/>
</dbReference>
<reference evidence="2" key="1">
    <citation type="journal article" date="2023" name="PhytoFront">
        <title>Draft Genome Resources of Seven Strains of Tilletia horrida, Causal Agent of Kernel Smut of Rice.</title>
        <authorList>
            <person name="Khanal S."/>
            <person name="Antony Babu S."/>
            <person name="Zhou X.G."/>
        </authorList>
    </citation>
    <scope>NUCLEOTIDE SEQUENCE</scope>
    <source>
        <strain evidence="2">TX3</strain>
    </source>
</reference>
<gene>
    <name evidence="2" type="primary">EDC3_2</name>
    <name evidence="2" type="ORF">OC842_006477</name>
</gene>
<proteinExistence type="predicted"/>
<keyword evidence="3" id="KW-1185">Reference proteome</keyword>
<feature type="region of interest" description="Disordered" evidence="1">
    <location>
        <begin position="111"/>
        <end position="155"/>
    </location>
</feature>
<feature type="compositionally biased region" description="Basic and acidic residues" evidence="1">
    <location>
        <begin position="116"/>
        <end position="140"/>
    </location>
</feature>
<evidence type="ECO:0000313" key="3">
    <source>
        <dbReference type="Proteomes" id="UP001176521"/>
    </source>
</evidence>
<feature type="region of interest" description="Disordered" evidence="1">
    <location>
        <begin position="187"/>
        <end position="211"/>
    </location>
</feature>
<organism evidence="2 3">
    <name type="scientific">Tilletia horrida</name>
    <dbReference type="NCBI Taxonomy" id="155126"/>
    <lineage>
        <taxon>Eukaryota</taxon>
        <taxon>Fungi</taxon>
        <taxon>Dikarya</taxon>
        <taxon>Basidiomycota</taxon>
        <taxon>Ustilaginomycotina</taxon>
        <taxon>Exobasidiomycetes</taxon>
        <taxon>Tilletiales</taxon>
        <taxon>Tilletiaceae</taxon>
        <taxon>Tilletia</taxon>
    </lineage>
</organism>
<dbReference type="Proteomes" id="UP001176521">
    <property type="component" value="Unassembled WGS sequence"/>
</dbReference>